<protein>
    <recommendedName>
        <fullName evidence="2">HTH cro/C1-type domain-containing protein</fullName>
    </recommendedName>
</protein>
<feature type="region of interest" description="Disordered" evidence="1">
    <location>
        <begin position="104"/>
        <end position="129"/>
    </location>
</feature>
<dbReference type="Gene3D" id="1.10.260.40">
    <property type="entry name" value="lambda repressor-like DNA-binding domains"/>
    <property type="match status" value="1"/>
</dbReference>
<keyword evidence="4" id="KW-1185">Reference proteome</keyword>
<comment type="caution">
    <text evidence="3">The sequence shown here is derived from an EMBL/GenBank/DDBJ whole genome shotgun (WGS) entry which is preliminary data.</text>
</comment>
<sequence length="129" mass="13831">MAVSGNQLRAARALAGLEQKDLSETSGVSINTIRNMEARAAEPVRGRLDTMERVVDALARAGVEFIAENGGGAGVRLRQPSQLSSQKAHPGFAATMGNALDAMPERQDAQVKEANVREELRRSKDTSDK</sequence>
<dbReference type="SUPFAM" id="SSF47413">
    <property type="entry name" value="lambda repressor-like DNA-binding domains"/>
    <property type="match status" value="1"/>
</dbReference>
<organism evidence="3 4">
    <name type="scientific">Teichococcus deserti</name>
    <dbReference type="NCBI Taxonomy" id="1817963"/>
    <lineage>
        <taxon>Bacteria</taxon>
        <taxon>Pseudomonadati</taxon>
        <taxon>Pseudomonadota</taxon>
        <taxon>Alphaproteobacteria</taxon>
        <taxon>Acetobacterales</taxon>
        <taxon>Roseomonadaceae</taxon>
        <taxon>Roseomonas</taxon>
    </lineage>
</organism>
<dbReference type="OrthoDB" id="3782725at2"/>
<evidence type="ECO:0000259" key="2">
    <source>
        <dbReference type="PROSITE" id="PS50943"/>
    </source>
</evidence>
<name>A0A1V2GWP4_9PROT</name>
<dbReference type="PROSITE" id="PS50943">
    <property type="entry name" value="HTH_CROC1"/>
    <property type="match status" value="1"/>
</dbReference>
<evidence type="ECO:0000313" key="3">
    <source>
        <dbReference type="EMBL" id="ONG47980.1"/>
    </source>
</evidence>
<dbReference type="SMART" id="SM00530">
    <property type="entry name" value="HTH_XRE"/>
    <property type="match status" value="1"/>
</dbReference>
<gene>
    <name evidence="3" type="ORF">BKE38_22440</name>
</gene>
<feature type="domain" description="HTH cro/C1-type" evidence="2">
    <location>
        <begin position="8"/>
        <end position="43"/>
    </location>
</feature>
<dbReference type="Proteomes" id="UP000188879">
    <property type="component" value="Unassembled WGS sequence"/>
</dbReference>
<reference evidence="3 4" key="1">
    <citation type="submission" date="2016-10" db="EMBL/GenBank/DDBJ databases">
        <title>Draft Genome sequence of Roseomonas sp. strain M3.</title>
        <authorList>
            <person name="Subhash Y."/>
            <person name="Lee S."/>
        </authorList>
    </citation>
    <scope>NUCLEOTIDE SEQUENCE [LARGE SCALE GENOMIC DNA]</scope>
    <source>
        <strain evidence="3 4">M3</strain>
    </source>
</reference>
<evidence type="ECO:0000256" key="1">
    <source>
        <dbReference type="SAM" id="MobiDB-lite"/>
    </source>
</evidence>
<proteinExistence type="predicted"/>
<dbReference type="AlphaFoldDB" id="A0A1V2GWP4"/>
<dbReference type="EMBL" id="MLCO01000255">
    <property type="protein sequence ID" value="ONG47980.1"/>
    <property type="molecule type" value="Genomic_DNA"/>
</dbReference>
<dbReference type="InterPro" id="IPR010982">
    <property type="entry name" value="Lambda_DNA-bd_dom_sf"/>
</dbReference>
<dbReference type="CDD" id="cd00093">
    <property type="entry name" value="HTH_XRE"/>
    <property type="match status" value="1"/>
</dbReference>
<dbReference type="GO" id="GO:0003677">
    <property type="term" value="F:DNA binding"/>
    <property type="evidence" value="ECO:0007669"/>
    <property type="project" value="InterPro"/>
</dbReference>
<accession>A0A1V2GWP4</accession>
<dbReference type="InterPro" id="IPR001387">
    <property type="entry name" value="Cro/C1-type_HTH"/>
</dbReference>
<evidence type="ECO:0000313" key="4">
    <source>
        <dbReference type="Proteomes" id="UP000188879"/>
    </source>
</evidence>